<feature type="compositionally biased region" description="Polar residues" evidence="1">
    <location>
        <begin position="16"/>
        <end position="47"/>
    </location>
</feature>
<keyword evidence="3" id="KW-1185">Reference proteome</keyword>
<proteinExistence type="predicted"/>
<dbReference type="EMBL" id="DF837916">
    <property type="protein sequence ID" value="GAT42422.1"/>
    <property type="molecule type" value="Genomic_DNA"/>
</dbReference>
<dbReference type="Proteomes" id="UP000815677">
    <property type="component" value="Unassembled WGS sequence"/>
</dbReference>
<feature type="non-terminal residue" evidence="2">
    <location>
        <position position="116"/>
    </location>
</feature>
<evidence type="ECO:0000313" key="2">
    <source>
        <dbReference type="EMBL" id="GAT42422.1"/>
    </source>
</evidence>
<protein>
    <submittedName>
        <fullName evidence="2">Uncharacterized protein</fullName>
    </submittedName>
</protein>
<accession>A0ABQ0KU73</accession>
<evidence type="ECO:0000313" key="3">
    <source>
        <dbReference type="Proteomes" id="UP000815677"/>
    </source>
</evidence>
<reference evidence="2" key="1">
    <citation type="submission" date="2014-09" db="EMBL/GenBank/DDBJ databases">
        <title>Genome sequence of the luminous mushroom Mycena chlorophos for searching fungal bioluminescence genes.</title>
        <authorList>
            <person name="Tanaka Y."/>
            <person name="Kasuga D."/>
            <person name="Oba Y."/>
            <person name="Hase S."/>
            <person name="Sato K."/>
            <person name="Oba Y."/>
            <person name="Sakakibara Y."/>
        </authorList>
    </citation>
    <scope>NUCLEOTIDE SEQUENCE</scope>
</reference>
<name>A0ABQ0KU73_MYCCL</name>
<organism evidence="2 3">
    <name type="scientific">Mycena chlorophos</name>
    <name type="common">Agaric fungus</name>
    <name type="synonym">Agaricus chlorophos</name>
    <dbReference type="NCBI Taxonomy" id="658473"/>
    <lineage>
        <taxon>Eukaryota</taxon>
        <taxon>Fungi</taxon>
        <taxon>Dikarya</taxon>
        <taxon>Basidiomycota</taxon>
        <taxon>Agaricomycotina</taxon>
        <taxon>Agaricomycetes</taxon>
        <taxon>Agaricomycetidae</taxon>
        <taxon>Agaricales</taxon>
        <taxon>Marasmiineae</taxon>
        <taxon>Mycenaceae</taxon>
        <taxon>Mycena</taxon>
    </lineage>
</organism>
<sequence>MSHKRPPSPAAEYLFSSGSHESTTKRLCTTSTPSASLHTPSPRLVSTPSTVASSRVLMTPTIFVDEADAPGLLAQFGYNHPHGAPLPPSVILAFTQDKPEPESPLAPRFFPASRTS</sequence>
<gene>
    <name evidence="2" type="ORF">MCHLO_00137</name>
</gene>
<evidence type="ECO:0000256" key="1">
    <source>
        <dbReference type="SAM" id="MobiDB-lite"/>
    </source>
</evidence>
<feature type="region of interest" description="Disordered" evidence="1">
    <location>
        <begin position="97"/>
        <end position="116"/>
    </location>
</feature>
<feature type="region of interest" description="Disordered" evidence="1">
    <location>
        <begin position="1"/>
        <end position="47"/>
    </location>
</feature>